<evidence type="ECO:0000313" key="2">
    <source>
        <dbReference type="EMBL" id="KAE8409355.1"/>
    </source>
</evidence>
<dbReference type="Proteomes" id="UP000325579">
    <property type="component" value="Unassembled WGS sequence"/>
</dbReference>
<organism evidence="2 3">
    <name type="scientific">Aspergillus pseudonomiae</name>
    <dbReference type="NCBI Taxonomy" id="1506151"/>
    <lineage>
        <taxon>Eukaryota</taxon>
        <taxon>Fungi</taxon>
        <taxon>Dikarya</taxon>
        <taxon>Ascomycota</taxon>
        <taxon>Pezizomycotina</taxon>
        <taxon>Eurotiomycetes</taxon>
        <taxon>Eurotiomycetidae</taxon>
        <taxon>Eurotiales</taxon>
        <taxon>Aspergillaceae</taxon>
        <taxon>Aspergillus</taxon>
        <taxon>Aspergillus subgen. Circumdati</taxon>
    </lineage>
</organism>
<dbReference type="AlphaFoldDB" id="A0A5N7DSS9"/>
<gene>
    <name evidence="2" type="ORF">BDV37DRAFT_111983</name>
</gene>
<dbReference type="EMBL" id="ML736740">
    <property type="protein sequence ID" value="KAE8409355.1"/>
    <property type="molecule type" value="Genomic_DNA"/>
</dbReference>
<proteinExistence type="predicted"/>
<dbReference type="RefSeq" id="XP_031946674.1">
    <property type="nucleotide sequence ID" value="XM_032078393.1"/>
</dbReference>
<keyword evidence="1" id="KW-0812">Transmembrane</keyword>
<accession>A0A5N7DSS9</accession>
<keyword evidence="1" id="KW-0472">Membrane</keyword>
<evidence type="ECO:0000256" key="1">
    <source>
        <dbReference type="SAM" id="Phobius"/>
    </source>
</evidence>
<name>A0A5N7DSS9_9EURO</name>
<dbReference type="GeneID" id="43663084"/>
<keyword evidence="3" id="KW-1185">Reference proteome</keyword>
<protein>
    <submittedName>
        <fullName evidence="2">Uncharacterized protein</fullName>
    </submittedName>
</protein>
<sequence>MQPRCCLDSLSFLFFLFPFLITSFFYPTGTSRLFPTYVSSVIERMNQEMTKYELYDIQLRRRVYAKFVVDKDRRIA</sequence>
<keyword evidence="1" id="KW-1133">Transmembrane helix</keyword>
<reference evidence="2 3" key="1">
    <citation type="submission" date="2019-04" db="EMBL/GenBank/DDBJ databases">
        <authorList>
            <consortium name="DOE Joint Genome Institute"/>
            <person name="Mondo S."/>
            <person name="Kjaerbolling I."/>
            <person name="Vesth T."/>
            <person name="Frisvad J.C."/>
            <person name="Nybo J.L."/>
            <person name="Theobald S."/>
            <person name="Kildgaard S."/>
            <person name="Isbrandt T."/>
            <person name="Kuo A."/>
            <person name="Sato A."/>
            <person name="Lyhne E.K."/>
            <person name="Kogle M.E."/>
            <person name="Wiebenga A."/>
            <person name="Kun R.S."/>
            <person name="Lubbers R.J."/>
            <person name="Makela M.R."/>
            <person name="Barry K."/>
            <person name="Chovatia M."/>
            <person name="Clum A."/>
            <person name="Daum C."/>
            <person name="Haridas S."/>
            <person name="He G."/>
            <person name="LaButti K."/>
            <person name="Lipzen A."/>
            <person name="Riley R."/>
            <person name="Salamov A."/>
            <person name="Simmons B.A."/>
            <person name="Magnuson J.K."/>
            <person name="Henrissat B."/>
            <person name="Mortensen U.H."/>
            <person name="Larsen T.O."/>
            <person name="Devries R.P."/>
            <person name="Grigoriev I.V."/>
            <person name="Machida M."/>
            <person name="Baker S.E."/>
            <person name="Andersen M.R."/>
            <person name="Cantor M.N."/>
            <person name="Hua S.X."/>
        </authorList>
    </citation>
    <scope>NUCLEOTIDE SEQUENCE [LARGE SCALE GENOMIC DNA]</scope>
    <source>
        <strain evidence="2 3">CBS 119388</strain>
    </source>
</reference>
<feature type="transmembrane region" description="Helical" evidence="1">
    <location>
        <begin position="7"/>
        <end position="26"/>
    </location>
</feature>
<evidence type="ECO:0000313" key="3">
    <source>
        <dbReference type="Proteomes" id="UP000325579"/>
    </source>
</evidence>